<organism evidence="1 2">
    <name type="scientific">Racocetra persica</name>
    <dbReference type="NCBI Taxonomy" id="160502"/>
    <lineage>
        <taxon>Eukaryota</taxon>
        <taxon>Fungi</taxon>
        <taxon>Fungi incertae sedis</taxon>
        <taxon>Mucoromycota</taxon>
        <taxon>Glomeromycotina</taxon>
        <taxon>Glomeromycetes</taxon>
        <taxon>Diversisporales</taxon>
        <taxon>Gigasporaceae</taxon>
        <taxon>Racocetra</taxon>
    </lineage>
</organism>
<protein>
    <submittedName>
        <fullName evidence="1">33148_t:CDS:1</fullName>
    </submittedName>
</protein>
<proteinExistence type="predicted"/>
<dbReference type="Proteomes" id="UP000789920">
    <property type="component" value="Unassembled WGS sequence"/>
</dbReference>
<sequence length="67" mass="7918">CCYYYPKSIDNKKPNIDKIHITIIMALEQVLIQYYSNQQTNQGQNQEQTEDKPDLPEQDKNVEMDNP</sequence>
<reference evidence="1" key="1">
    <citation type="submission" date="2021-06" db="EMBL/GenBank/DDBJ databases">
        <authorList>
            <person name="Kallberg Y."/>
            <person name="Tangrot J."/>
            <person name="Rosling A."/>
        </authorList>
    </citation>
    <scope>NUCLEOTIDE SEQUENCE</scope>
    <source>
        <strain evidence="1">MA461A</strain>
    </source>
</reference>
<gene>
    <name evidence="1" type="ORF">RPERSI_LOCUS27618</name>
</gene>
<name>A0ACA9S6W7_9GLOM</name>
<evidence type="ECO:0000313" key="1">
    <source>
        <dbReference type="EMBL" id="CAG8829881.1"/>
    </source>
</evidence>
<accession>A0ACA9S6W7</accession>
<dbReference type="EMBL" id="CAJVQC010098082">
    <property type="protein sequence ID" value="CAG8829881.1"/>
    <property type="molecule type" value="Genomic_DNA"/>
</dbReference>
<keyword evidence="2" id="KW-1185">Reference proteome</keyword>
<feature type="non-terminal residue" evidence="1">
    <location>
        <position position="1"/>
    </location>
</feature>
<comment type="caution">
    <text evidence="1">The sequence shown here is derived from an EMBL/GenBank/DDBJ whole genome shotgun (WGS) entry which is preliminary data.</text>
</comment>
<evidence type="ECO:0000313" key="2">
    <source>
        <dbReference type="Proteomes" id="UP000789920"/>
    </source>
</evidence>